<name>A0A9P0AQ38_BEMTA</name>
<evidence type="ECO:0000313" key="1">
    <source>
        <dbReference type="EMBL" id="CAH0395684.1"/>
    </source>
</evidence>
<protein>
    <submittedName>
        <fullName evidence="1">Uncharacterized protein</fullName>
    </submittedName>
</protein>
<evidence type="ECO:0000313" key="2">
    <source>
        <dbReference type="Proteomes" id="UP001152759"/>
    </source>
</evidence>
<reference evidence="1" key="1">
    <citation type="submission" date="2021-12" db="EMBL/GenBank/DDBJ databases">
        <authorList>
            <person name="King R."/>
        </authorList>
    </citation>
    <scope>NUCLEOTIDE SEQUENCE</scope>
</reference>
<organism evidence="1 2">
    <name type="scientific">Bemisia tabaci</name>
    <name type="common">Sweetpotato whitefly</name>
    <name type="synonym">Aleurodes tabaci</name>
    <dbReference type="NCBI Taxonomy" id="7038"/>
    <lineage>
        <taxon>Eukaryota</taxon>
        <taxon>Metazoa</taxon>
        <taxon>Ecdysozoa</taxon>
        <taxon>Arthropoda</taxon>
        <taxon>Hexapoda</taxon>
        <taxon>Insecta</taxon>
        <taxon>Pterygota</taxon>
        <taxon>Neoptera</taxon>
        <taxon>Paraneoptera</taxon>
        <taxon>Hemiptera</taxon>
        <taxon>Sternorrhyncha</taxon>
        <taxon>Aleyrodoidea</taxon>
        <taxon>Aleyrodidae</taxon>
        <taxon>Aleyrodinae</taxon>
        <taxon>Bemisia</taxon>
    </lineage>
</organism>
<accession>A0A9P0AQ38</accession>
<dbReference type="AlphaFoldDB" id="A0A9P0AQ38"/>
<proteinExistence type="predicted"/>
<dbReference type="EMBL" id="OU963870">
    <property type="protein sequence ID" value="CAH0395684.1"/>
    <property type="molecule type" value="Genomic_DNA"/>
</dbReference>
<keyword evidence="2" id="KW-1185">Reference proteome</keyword>
<gene>
    <name evidence="1" type="ORF">BEMITA_LOCUS13839</name>
</gene>
<sequence>MDTMRHLSASLDRLMLSILKKALIYTRRLCQSEEQFNIVKRKGVFCYDYVTDNTKLEDTSPPSKEAFFSGLQNRPILDEDYERFCDTWRVFGFANLGEYADFVTSFRSSENSA</sequence>
<dbReference type="Proteomes" id="UP001152759">
    <property type="component" value="Chromosome 9"/>
</dbReference>